<evidence type="ECO:0000259" key="5">
    <source>
        <dbReference type="SMART" id="SM01313"/>
    </source>
</evidence>
<comment type="similarity">
    <text evidence="1">Belongs to the SEC3 family.</text>
</comment>
<accession>A0AAV7KDB5</accession>
<dbReference type="PANTHER" id="PTHR16092">
    <property type="entry name" value="SEC3/SYNTAXIN-RELATED"/>
    <property type="match status" value="1"/>
</dbReference>
<proteinExistence type="inferred from homology"/>
<comment type="caution">
    <text evidence="6">The sequence shown here is derived from an EMBL/GenBank/DDBJ whole genome shotgun (WGS) entry which is preliminary data.</text>
</comment>
<reference evidence="6 7" key="1">
    <citation type="journal article" date="2023" name="BMC Biol.">
        <title>The compact genome of the sponge Oopsacas minuta (Hexactinellida) is lacking key metazoan core genes.</title>
        <authorList>
            <person name="Santini S."/>
            <person name="Schenkelaars Q."/>
            <person name="Jourda C."/>
            <person name="Duchesne M."/>
            <person name="Belahbib H."/>
            <person name="Rocher C."/>
            <person name="Selva M."/>
            <person name="Riesgo A."/>
            <person name="Vervoort M."/>
            <person name="Leys S.P."/>
            <person name="Kodjabachian L."/>
            <person name="Le Bivic A."/>
            <person name="Borchiellini C."/>
            <person name="Claverie J.M."/>
            <person name="Renard E."/>
        </authorList>
    </citation>
    <scope>NUCLEOTIDE SEQUENCE [LARGE SCALE GENOMIC DNA]</scope>
    <source>
        <strain evidence="6">SPO-2</strain>
    </source>
</reference>
<gene>
    <name evidence="6" type="ORF">LOD99_10818</name>
</gene>
<dbReference type="PANTHER" id="PTHR16092:SF14">
    <property type="entry name" value="EXOCYST COMPLEX COMPONENT 1 ISOFORM X1"/>
    <property type="match status" value="1"/>
</dbReference>
<dbReference type="Pfam" id="PF09763">
    <property type="entry name" value="Sec3_CC"/>
    <property type="match status" value="1"/>
</dbReference>
<sequence length="893" mass="103566">MYAPKLLLQKELFDPIQQKLIYMINVNKIGRKRKPEQLCMTLTNSSPQDIYIHRVTQSDKDLFKSKRRWPISQLRLVDGKERINTNNTLEFELHFDRAYKWSAAKPVDKSSFLSAVYNIICQFSDRSKIEIRNLDVTKLKKELSVRNYNHSSLVDTEDPDMAMLGVLPEDGQEEYQDLSVKEEQDLNKLFSQTSWAISNAEAFTLQLSGELEQLDQQNIETIMRSEVQITQLMGVLDNAVQELERMSDHLIDCETLLQAARESIEVVQLRDSNLDVEERNSKLLYKDIQVLIGKLDLDGNTQDILLQQPLTGDCLGICTDKAFLLLTALNQEFDSGTAMMRSVIDQKQYINTIKESFVNRLHRHLMTEFKDSMPRDNVEISFLTEFPTLPSHDRIHKKLILYSRLSLWLKIADPDRLQDAIKDYVSSAAPLYNDEFRNFFHEIKRSAFKVTDRSKVPLKRTGSKMMMPGSTLEIPDLHSQRGSSIGLSRSDSVSSNISSYSDGSSVEESDRFEHIFSVIVNQFQPVCKNEQTFLDKFFHFTYEEVIDTAYLQDESLGDPDNYTSFEVGHTMNQDLKLCLTKLFDSLKSELEGFIHRVNDSGSPFQILYILQYIYTKVKPKVIDPSSMNYFEICLNLCLPSLQNYFDKYFTTFRRQIEDFKNQKRTKDSGVLVCVRKYVAFLIAAKAIMVKFESINIGHIERYFLTLMESVSKTIEKASFELNKPRCDVCRFENYQFLFSKLSELKIKCLDGCKEEAKKKKTEFVEAYTRSMLGRPLERLSMFFEGVEAQLKKGTKPEEIGFISEFHKTELRRCVGLYPGKEVRKGLENIFKKVDKHLSLELGMNQVVWYQMQTQLLAQITNINSLIDRCYPDANIKLDFNIQDLHGYFSDIKL</sequence>
<keyword evidence="7" id="KW-1185">Reference proteome</keyword>
<evidence type="ECO:0000256" key="1">
    <source>
        <dbReference type="ARBA" id="ARBA00006518"/>
    </source>
</evidence>
<dbReference type="GO" id="GO:0006887">
    <property type="term" value="P:exocytosis"/>
    <property type="evidence" value="ECO:0007669"/>
    <property type="project" value="UniProtKB-KW"/>
</dbReference>
<dbReference type="InterPro" id="IPR028258">
    <property type="entry name" value="Sec3-PIP2_bind"/>
</dbReference>
<keyword evidence="3" id="KW-0268">Exocytosis</keyword>
<keyword evidence="4" id="KW-0175">Coiled coil</keyword>
<keyword evidence="2" id="KW-0813">Transport</keyword>
<dbReference type="GO" id="GO:0005546">
    <property type="term" value="F:phosphatidylinositol-4,5-bisphosphate binding"/>
    <property type="evidence" value="ECO:0007669"/>
    <property type="project" value="TreeGrafter"/>
</dbReference>
<feature type="domain" description="Exocyst complex component Sec3 PIP2-binding N-terminal" evidence="5">
    <location>
        <begin position="31"/>
        <end position="123"/>
    </location>
</feature>
<organism evidence="6 7">
    <name type="scientific">Oopsacas minuta</name>
    <dbReference type="NCBI Taxonomy" id="111878"/>
    <lineage>
        <taxon>Eukaryota</taxon>
        <taxon>Metazoa</taxon>
        <taxon>Porifera</taxon>
        <taxon>Hexactinellida</taxon>
        <taxon>Hexasterophora</taxon>
        <taxon>Lyssacinosida</taxon>
        <taxon>Leucopsacidae</taxon>
        <taxon>Oopsacas</taxon>
    </lineage>
</organism>
<dbReference type="Pfam" id="PF20654">
    <property type="entry name" value="Sec3_C-term"/>
    <property type="match status" value="1"/>
</dbReference>
<evidence type="ECO:0000313" key="6">
    <source>
        <dbReference type="EMBL" id="KAI6659421.1"/>
    </source>
</evidence>
<protein>
    <submittedName>
        <fullName evidence="6">Exocyst complex component 1 isoform X3</fullName>
    </submittedName>
</protein>
<dbReference type="InterPro" id="IPR048628">
    <property type="entry name" value="Sec3_C"/>
</dbReference>
<dbReference type="Gene3D" id="2.30.29.90">
    <property type="match status" value="1"/>
</dbReference>
<dbReference type="GO" id="GO:0006893">
    <property type="term" value="P:Golgi to plasma membrane transport"/>
    <property type="evidence" value="ECO:0007669"/>
    <property type="project" value="TreeGrafter"/>
</dbReference>
<dbReference type="Pfam" id="PF15277">
    <property type="entry name" value="Sec3-PIP2_bind"/>
    <property type="match status" value="1"/>
</dbReference>
<evidence type="ECO:0000256" key="2">
    <source>
        <dbReference type="ARBA" id="ARBA00022448"/>
    </source>
</evidence>
<dbReference type="EMBL" id="JAKMXF010000063">
    <property type="protein sequence ID" value="KAI6659421.1"/>
    <property type="molecule type" value="Genomic_DNA"/>
</dbReference>
<dbReference type="GO" id="GO:0000145">
    <property type="term" value="C:exocyst"/>
    <property type="evidence" value="ECO:0007669"/>
    <property type="project" value="InterPro"/>
</dbReference>
<evidence type="ECO:0000256" key="3">
    <source>
        <dbReference type="ARBA" id="ARBA00022483"/>
    </source>
</evidence>
<dbReference type="CDD" id="cd14683">
    <property type="entry name" value="PH-EXOC1"/>
    <property type="match status" value="1"/>
</dbReference>
<evidence type="ECO:0000313" key="7">
    <source>
        <dbReference type="Proteomes" id="UP001165289"/>
    </source>
</evidence>
<dbReference type="AlphaFoldDB" id="A0AAV7KDB5"/>
<dbReference type="GO" id="GO:0005886">
    <property type="term" value="C:plasma membrane"/>
    <property type="evidence" value="ECO:0007669"/>
    <property type="project" value="TreeGrafter"/>
</dbReference>
<evidence type="ECO:0000256" key="4">
    <source>
        <dbReference type="ARBA" id="ARBA00023054"/>
    </source>
</evidence>
<name>A0AAV7KDB5_9METZ</name>
<dbReference type="InterPro" id="IPR019160">
    <property type="entry name" value="Sec3_CC"/>
</dbReference>
<dbReference type="Proteomes" id="UP001165289">
    <property type="component" value="Unassembled WGS sequence"/>
</dbReference>
<dbReference type="SMART" id="SM01313">
    <property type="entry name" value="Sec3-PIP2_bind"/>
    <property type="match status" value="1"/>
</dbReference>